<gene>
    <name evidence="1" type="ORF">AVDCRST_MAG75-2616</name>
</gene>
<proteinExistence type="predicted"/>
<accession>A0A6J4PFZ7</accession>
<evidence type="ECO:0000313" key="1">
    <source>
        <dbReference type="EMBL" id="CAA9408926.1"/>
    </source>
</evidence>
<name>A0A6J4PFZ7_9ACTN</name>
<reference evidence="1" key="1">
    <citation type="submission" date="2020-02" db="EMBL/GenBank/DDBJ databases">
        <authorList>
            <person name="Meier V. D."/>
        </authorList>
    </citation>
    <scope>NUCLEOTIDE SEQUENCE</scope>
    <source>
        <strain evidence="1">AVDCRST_MAG75</strain>
    </source>
</reference>
<organism evidence="1">
    <name type="scientific">uncultured Propionibacteriaceae bacterium</name>
    <dbReference type="NCBI Taxonomy" id="257457"/>
    <lineage>
        <taxon>Bacteria</taxon>
        <taxon>Bacillati</taxon>
        <taxon>Actinomycetota</taxon>
        <taxon>Actinomycetes</taxon>
        <taxon>Propionibacteriales</taxon>
        <taxon>Propionibacteriaceae</taxon>
        <taxon>environmental samples</taxon>
    </lineage>
</organism>
<dbReference type="EMBL" id="CADCUO010000186">
    <property type="protein sequence ID" value="CAA9408926.1"/>
    <property type="molecule type" value="Genomic_DNA"/>
</dbReference>
<protein>
    <submittedName>
        <fullName evidence="1">Uncharacterized protein</fullName>
    </submittedName>
</protein>
<sequence>MASLWVIEGIGTYGAGLARAAAQGGYPVVEAARMNARGHRGIGKSDPLDAQRTAPPCCRWTSPSSATHAVTRARVLRCASWSLPATT</sequence>
<dbReference type="AlphaFoldDB" id="A0A6J4PFZ7"/>